<organism evidence="2 3">
    <name type="scientific">Rosa chinensis</name>
    <name type="common">China rose</name>
    <dbReference type="NCBI Taxonomy" id="74649"/>
    <lineage>
        <taxon>Eukaryota</taxon>
        <taxon>Viridiplantae</taxon>
        <taxon>Streptophyta</taxon>
        <taxon>Embryophyta</taxon>
        <taxon>Tracheophyta</taxon>
        <taxon>Spermatophyta</taxon>
        <taxon>Magnoliopsida</taxon>
        <taxon>eudicotyledons</taxon>
        <taxon>Gunneridae</taxon>
        <taxon>Pentapetalae</taxon>
        <taxon>rosids</taxon>
        <taxon>fabids</taxon>
        <taxon>Rosales</taxon>
        <taxon>Rosaceae</taxon>
        <taxon>Rosoideae</taxon>
        <taxon>Rosoideae incertae sedis</taxon>
        <taxon>Rosa</taxon>
    </lineage>
</organism>
<name>A0A2P6RS84_ROSCH</name>
<keyword evidence="1" id="KW-0812">Transmembrane</keyword>
<proteinExistence type="predicted"/>
<dbReference type="Gramene" id="PRQ49296">
    <property type="protein sequence ID" value="PRQ49296"/>
    <property type="gene ID" value="RchiOBHm_Chr2g0120341"/>
</dbReference>
<evidence type="ECO:0000256" key="1">
    <source>
        <dbReference type="SAM" id="Phobius"/>
    </source>
</evidence>
<keyword evidence="1" id="KW-0472">Membrane</keyword>
<keyword evidence="1" id="KW-1133">Transmembrane helix</keyword>
<evidence type="ECO:0000313" key="3">
    <source>
        <dbReference type="Proteomes" id="UP000238479"/>
    </source>
</evidence>
<dbReference type="EMBL" id="PDCK01000040">
    <property type="protein sequence ID" value="PRQ49296.1"/>
    <property type="molecule type" value="Genomic_DNA"/>
</dbReference>
<dbReference type="Proteomes" id="UP000238479">
    <property type="component" value="Chromosome 2"/>
</dbReference>
<feature type="transmembrane region" description="Helical" evidence="1">
    <location>
        <begin position="7"/>
        <end position="27"/>
    </location>
</feature>
<sequence length="55" mass="6167">MIQQLHFAETIMVILMELVAVSTLMNIMVLNLIMVHIHLIMGAINHMVGVATIRP</sequence>
<comment type="caution">
    <text evidence="2">The sequence shown here is derived from an EMBL/GenBank/DDBJ whole genome shotgun (WGS) entry which is preliminary data.</text>
</comment>
<accession>A0A2P6RS84</accession>
<gene>
    <name evidence="2" type="ORF">RchiOBHm_Chr2g0120341</name>
</gene>
<protein>
    <submittedName>
        <fullName evidence="2">Uncharacterized protein</fullName>
    </submittedName>
</protein>
<reference evidence="2 3" key="1">
    <citation type="journal article" date="2018" name="Nat. Genet.">
        <title>The Rosa genome provides new insights in the design of modern roses.</title>
        <authorList>
            <person name="Bendahmane M."/>
        </authorList>
    </citation>
    <scope>NUCLEOTIDE SEQUENCE [LARGE SCALE GENOMIC DNA]</scope>
    <source>
        <strain evidence="3">cv. Old Blush</strain>
    </source>
</reference>
<dbReference type="AlphaFoldDB" id="A0A2P6RS84"/>
<evidence type="ECO:0000313" key="2">
    <source>
        <dbReference type="EMBL" id="PRQ49296.1"/>
    </source>
</evidence>
<keyword evidence="3" id="KW-1185">Reference proteome</keyword>